<gene>
    <name evidence="1" type="ORF">GCM10007927_04280</name>
</gene>
<dbReference type="EMBL" id="BSNL01000001">
    <property type="protein sequence ID" value="GLQ25625.1"/>
    <property type="molecule type" value="Genomic_DNA"/>
</dbReference>
<sequence length="347" mass="38049">MSESIKSFSATYDIARKRFRSAADAAGLPIQTYVHPLQDPLLPEAAVDVVRIGPKPASKVLFVTSGVHGTELITGSGAQLPLMEIFAEDLPTNTAVVLIHAVNPVGCARLTRTDENNVDPNRNLPKSFATLPENPEYNALHAALCPDDWEGGRAAAERTIADYVTKKGDQALIQDVLRGQYSHPDGLFYGGLEESWTIKNLTRIIKAQSEGASQLAIVDIHTGVGPYGFGEVMRMDRPAIAGAEWEKIGNLVCDVLDRAEAPLPPIKIILEFGTYAFDRVLNALRADNWLRHHGELHTPQGRQIKANLRDALFADDPRWLDDIVRQTVECCHATLAEMQTIEVAMEA</sequence>
<protein>
    <recommendedName>
        <fullName evidence="3">DUF2817 domain-containing protein</fullName>
    </recommendedName>
</protein>
<reference evidence="1" key="1">
    <citation type="journal article" date="2014" name="Int. J. Syst. Evol. Microbiol.">
        <title>Complete genome of a new Firmicutes species belonging to the dominant human colonic microbiota ('Ruminococcus bicirculans') reveals two chromosomes and a selective capacity to utilize plant glucans.</title>
        <authorList>
            <consortium name="NISC Comparative Sequencing Program"/>
            <person name="Wegmann U."/>
            <person name="Louis P."/>
            <person name="Goesmann A."/>
            <person name="Henrissat B."/>
            <person name="Duncan S.H."/>
            <person name="Flint H.J."/>
        </authorList>
    </citation>
    <scope>NUCLEOTIDE SEQUENCE</scope>
    <source>
        <strain evidence="1">NBRC 109915</strain>
    </source>
</reference>
<dbReference type="SUPFAM" id="SSF53187">
    <property type="entry name" value="Zn-dependent exopeptidases"/>
    <property type="match status" value="1"/>
</dbReference>
<evidence type="ECO:0000313" key="2">
    <source>
        <dbReference type="Proteomes" id="UP001161388"/>
    </source>
</evidence>
<name>A0ABQ5VFH3_9RHOB</name>
<dbReference type="Proteomes" id="UP001161388">
    <property type="component" value="Unassembled WGS sequence"/>
</dbReference>
<dbReference type="Pfam" id="PF10994">
    <property type="entry name" value="DUF2817"/>
    <property type="match status" value="2"/>
</dbReference>
<accession>A0ABQ5VFH3</accession>
<evidence type="ECO:0008006" key="3">
    <source>
        <dbReference type="Google" id="ProtNLM"/>
    </source>
</evidence>
<evidence type="ECO:0000313" key="1">
    <source>
        <dbReference type="EMBL" id="GLQ25625.1"/>
    </source>
</evidence>
<reference evidence="1" key="2">
    <citation type="submission" date="2023-01" db="EMBL/GenBank/DDBJ databases">
        <title>Draft genome sequence of Sulfitobacter pacificus strain NBRC 109915.</title>
        <authorList>
            <person name="Sun Q."/>
            <person name="Mori K."/>
        </authorList>
    </citation>
    <scope>NUCLEOTIDE SEQUENCE</scope>
    <source>
        <strain evidence="1">NBRC 109915</strain>
    </source>
</reference>
<comment type="caution">
    <text evidence="1">The sequence shown here is derived from an EMBL/GenBank/DDBJ whole genome shotgun (WGS) entry which is preliminary data.</text>
</comment>
<dbReference type="CDD" id="cd06233">
    <property type="entry name" value="M14-like"/>
    <property type="match status" value="1"/>
</dbReference>
<keyword evidence="2" id="KW-1185">Reference proteome</keyword>
<organism evidence="1 2">
    <name type="scientific">Sulfitobacter pacificus</name>
    <dbReference type="NCBI Taxonomy" id="1499314"/>
    <lineage>
        <taxon>Bacteria</taxon>
        <taxon>Pseudomonadati</taxon>
        <taxon>Pseudomonadota</taxon>
        <taxon>Alphaproteobacteria</taxon>
        <taxon>Rhodobacterales</taxon>
        <taxon>Roseobacteraceae</taxon>
        <taxon>Sulfitobacter</taxon>
    </lineage>
</organism>
<proteinExistence type="predicted"/>
<dbReference type="RefSeq" id="WP_284370101.1">
    <property type="nucleotide sequence ID" value="NZ_BSNL01000001.1"/>
</dbReference>
<dbReference type="InterPro" id="IPR021259">
    <property type="entry name" value="DUF2817"/>
</dbReference>
<dbReference type="Gene3D" id="3.40.630.10">
    <property type="entry name" value="Zn peptidases"/>
    <property type="match status" value="1"/>
</dbReference>